<protein>
    <submittedName>
        <fullName evidence="1">Uncharacterized protein</fullName>
    </submittedName>
</protein>
<dbReference type="AlphaFoldDB" id="A0A0V1CCT9"/>
<evidence type="ECO:0000313" key="1">
    <source>
        <dbReference type="EMBL" id="KRY47145.1"/>
    </source>
</evidence>
<keyword evidence="2" id="KW-1185">Reference proteome</keyword>
<gene>
    <name evidence="1" type="ORF">T03_1954</name>
</gene>
<dbReference type="Proteomes" id="UP000054653">
    <property type="component" value="Unassembled WGS sequence"/>
</dbReference>
<proteinExistence type="predicted"/>
<name>A0A0V1CCT9_TRIBR</name>
<dbReference type="EMBL" id="JYDI01000254">
    <property type="protein sequence ID" value="KRY47145.1"/>
    <property type="molecule type" value="Genomic_DNA"/>
</dbReference>
<reference evidence="1 2" key="1">
    <citation type="submission" date="2015-01" db="EMBL/GenBank/DDBJ databases">
        <title>Evolution of Trichinella species and genotypes.</title>
        <authorList>
            <person name="Korhonen P.K."/>
            <person name="Edoardo P."/>
            <person name="Giuseppe L.R."/>
            <person name="Gasser R.B."/>
        </authorList>
    </citation>
    <scope>NUCLEOTIDE SEQUENCE [LARGE SCALE GENOMIC DNA]</scope>
    <source>
        <strain evidence="1">ISS120</strain>
    </source>
</reference>
<comment type="caution">
    <text evidence="1">The sequence shown here is derived from an EMBL/GenBank/DDBJ whole genome shotgun (WGS) entry which is preliminary data.</text>
</comment>
<accession>A0A0V1CCT9</accession>
<sequence>MRAAMSSTLGRLKHLIGATSDIAATKRVSTFPSFCVSRRYTTLPYAFPEASAPLLNWLSR</sequence>
<organism evidence="1 2">
    <name type="scientific">Trichinella britovi</name>
    <name type="common">Parasitic roundworm</name>
    <dbReference type="NCBI Taxonomy" id="45882"/>
    <lineage>
        <taxon>Eukaryota</taxon>
        <taxon>Metazoa</taxon>
        <taxon>Ecdysozoa</taxon>
        <taxon>Nematoda</taxon>
        <taxon>Enoplea</taxon>
        <taxon>Dorylaimia</taxon>
        <taxon>Trichinellida</taxon>
        <taxon>Trichinellidae</taxon>
        <taxon>Trichinella</taxon>
    </lineage>
</organism>
<evidence type="ECO:0000313" key="2">
    <source>
        <dbReference type="Proteomes" id="UP000054653"/>
    </source>
</evidence>